<reference evidence="1" key="1">
    <citation type="journal article" date="2013" name="Genetics">
        <title>The draft genome and transcriptome of Panagrellus redivivus are shaped by the harsh demands of a free-living lifestyle.</title>
        <authorList>
            <person name="Srinivasan J."/>
            <person name="Dillman A.R."/>
            <person name="Macchietto M.G."/>
            <person name="Heikkinen L."/>
            <person name="Lakso M."/>
            <person name="Fracchia K.M."/>
            <person name="Antoshechkin I."/>
            <person name="Mortazavi A."/>
            <person name="Wong G."/>
            <person name="Sternberg P.W."/>
        </authorList>
    </citation>
    <scope>NUCLEOTIDE SEQUENCE [LARGE SCALE GENOMIC DNA]</scope>
    <source>
        <strain evidence="1">MT8872</strain>
    </source>
</reference>
<sequence length="67" mass="7622">MKLSMSDQMGISKGDVEAIAVMTAVYKGCMMMCIAIEAAKWRMFKRLCLLCCSSASRVPWPRFRLIR</sequence>
<reference evidence="2" key="2">
    <citation type="submission" date="2020-10" db="UniProtKB">
        <authorList>
            <consortium name="WormBaseParasite"/>
        </authorList>
    </citation>
    <scope>IDENTIFICATION</scope>
</reference>
<accession>A0A7E4VN87</accession>
<dbReference type="Proteomes" id="UP000492821">
    <property type="component" value="Unassembled WGS sequence"/>
</dbReference>
<proteinExistence type="predicted"/>
<protein>
    <submittedName>
        <fullName evidence="2">CMD domain-containing protein</fullName>
    </submittedName>
</protein>
<keyword evidence="1" id="KW-1185">Reference proteome</keyword>
<evidence type="ECO:0000313" key="1">
    <source>
        <dbReference type="Proteomes" id="UP000492821"/>
    </source>
</evidence>
<dbReference type="AlphaFoldDB" id="A0A7E4VN87"/>
<dbReference type="WBParaSite" id="Pan_g230.t1">
    <property type="protein sequence ID" value="Pan_g230.t1"/>
    <property type="gene ID" value="Pan_g230"/>
</dbReference>
<organism evidence="1 2">
    <name type="scientific">Panagrellus redivivus</name>
    <name type="common">Microworm</name>
    <dbReference type="NCBI Taxonomy" id="6233"/>
    <lineage>
        <taxon>Eukaryota</taxon>
        <taxon>Metazoa</taxon>
        <taxon>Ecdysozoa</taxon>
        <taxon>Nematoda</taxon>
        <taxon>Chromadorea</taxon>
        <taxon>Rhabditida</taxon>
        <taxon>Tylenchina</taxon>
        <taxon>Panagrolaimomorpha</taxon>
        <taxon>Panagrolaimoidea</taxon>
        <taxon>Panagrolaimidae</taxon>
        <taxon>Panagrellus</taxon>
    </lineage>
</organism>
<name>A0A7E4VN87_PANRE</name>
<evidence type="ECO:0000313" key="2">
    <source>
        <dbReference type="WBParaSite" id="Pan_g230.t1"/>
    </source>
</evidence>